<comment type="similarity">
    <text evidence="1">Belongs to the ATP-dependent AMP-binding enzyme family.</text>
</comment>
<dbReference type="InterPro" id="IPR000873">
    <property type="entry name" value="AMP-dep_synth/lig_dom"/>
</dbReference>
<evidence type="ECO:0000313" key="5">
    <source>
        <dbReference type="Proteomes" id="UP000391919"/>
    </source>
</evidence>
<keyword evidence="2" id="KW-0436">Ligase</keyword>
<dbReference type="PANTHER" id="PTHR43201:SF5">
    <property type="entry name" value="MEDIUM-CHAIN ACYL-COA LIGASE ACSF2, MITOCHONDRIAL"/>
    <property type="match status" value="1"/>
</dbReference>
<gene>
    <name evidence="4" type="ORF">BpJC7_20820</name>
</gene>
<dbReference type="GO" id="GO:0006631">
    <property type="term" value="P:fatty acid metabolic process"/>
    <property type="evidence" value="ECO:0007669"/>
    <property type="project" value="TreeGrafter"/>
</dbReference>
<dbReference type="Proteomes" id="UP000391919">
    <property type="component" value="Unassembled WGS sequence"/>
</dbReference>
<dbReference type="GO" id="GO:0031956">
    <property type="term" value="F:medium-chain fatty acid-CoA ligase activity"/>
    <property type="evidence" value="ECO:0007669"/>
    <property type="project" value="TreeGrafter"/>
</dbReference>
<protein>
    <recommendedName>
        <fullName evidence="3">AMP-dependent synthetase/ligase domain-containing protein</fullName>
    </recommendedName>
</protein>
<feature type="domain" description="AMP-dependent synthetase/ligase" evidence="3">
    <location>
        <begin position="6"/>
        <end position="239"/>
    </location>
</feature>
<dbReference type="Pfam" id="PF00501">
    <property type="entry name" value="AMP-binding"/>
    <property type="match status" value="1"/>
</dbReference>
<dbReference type="EMBL" id="BKZQ01000027">
    <property type="protein sequence ID" value="GER70779.1"/>
    <property type="molecule type" value="Genomic_DNA"/>
</dbReference>
<comment type="caution">
    <text evidence="4">The sequence shown here is derived from an EMBL/GenBank/DDBJ whole genome shotgun (WGS) entry which is preliminary data.</text>
</comment>
<evidence type="ECO:0000256" key="2">
    <source>
        <dbReference type="ARBA" id="ARBA00022598"/>
    </source>
</evidence>
<dbReference type="InterPro" id="IPR020845">
    <property type="entry name" value="AMP-binding_CS"/>
</dbReference>
<evidence type="ECO:0000259" key="3">
    <source>
        <dbReference type="Pfam" id="PF00501"/>
    </source>
</evidence>
<sequence>MSGSCSINCLEYFGLYFAAAKIGAIAVRLNFRLSSTELAYALNDFETKILCFHAGLAERIAQVRKEIPVEHYFCLADEKTEVPDWAAPFSILGEGSQDEPGVASIYLNDPVMMMYTSGTTGRPKGAIWTHNTTFWFSAIQVLKWNFSGKETAMTTGPLYHVGAMEDVALLVLMRGGTVIITKSKNFEIQRVLSFFEKEKVTRCFLFPFMIYEMLHLSELKTYRLEDLKTIYTGGDPLMP</sequence>
<name>A0A5J4JHK7_9BACI</name>
<dbReference type="PANTHER" id="PTHR43201">
    <property type="entry name" value="ACYL-COA SYNTHETASE"/>
    <property type="match status" value="1"/>
</dbReference>
<evidence type="ECO:0000256" key="1">
    <source>
        <dbReference type="ARBA" id="ARBA00006432"/>
    </source>
</evidence>
<dbReference type="Gene3D" id="3.40.50.980">
    <property type="match status" value="2"/>
</dbReference>
<evidence type="ECO:0000313" key="4">
    <source>
        <dbReference type="EMBL" id="GER70779.1"/>
    </source>
</evidence>
<accession>A0A5J4JHK7</accession>
<dbReference type="AlphaFoldDB" id="A0A5J4JHK7"/>
<keyword evidence="5" id="KW-1185">Reference proteome</keyword>
<reference evidence="4 5" key="1">
    <citation type="submission" date="2019-09" db="EMBL/GenBank/DDBJ databases">
        <title>Draft genome sequence of Bacillus sp. JC-7.</title>
        <authorList>
            <person name="Tanaka N."/>
            <person name="Shiwa Y."/>
            <person name="Fujita N."/>
            <person name="Tanasupawat S."/>
        </authorList>
    </citation>
    <scope>NUCLEOTIDE SEQUENCE [LARGE SCALE GENOMIC DNA]</scope>
    <source>
        <strain evidence="4 5">JC-7</strain>
    </source>
</reference>
<organism evidence="4 5">
    <name type="scientific">Weizmannia acidilactici</name>
    <dbReference type="NCBI Taxonomy" id="2607726"/>
    <lineage>
        <taxon>Bacteria</taxon>
        <taxon>Bacillati</taxon>
        <taxon>Bacillota</taxon>
        <taxon>Bacilli</taxon>
        <taxon>Bacillales</taxon>
        <taxon>Bacillaceae</taxon>
        <taxon>Heyndrickxia</taxon>
    </lineage>
</organism>
<dbReference type="SUPFAM" id="SSF56801">
    <property type="entry name" value="Acetyl-CoA synthetase-like"/>
    <property type="match status" value="1"/>
</dbReference>
<proteinExistence type="inferred from homology"/>
<dbReference type="PROSITE" id="PS00455">
    <property type="entry name" value="AMP_BINDING"/>
    <property type="match status" value="1"/>
</dbReference>